<dbReference type="RefSeq" id="WP_285387734.1">
    <property type="nucleotide sequence ID" value="NZ_JASSVS010000001.1"/>
</dbReference>
<evidence type="ECO:0000313" key="1">
    <source>
        <dbReference type="EMBL" id="MDL0429531.1"/>
    </source>
</evidence>
<sequence length="198" mass="21384">MTNGLVLLIEVGLLALLLVLAFRMLTLVRTDPFVAATTATYPGPISETMTEPSTGRNRMDIGNGTTGSSLDKCGLISQLHILLSIQERDCRENGLDIDRSPDVVKEYVAAWLYGAACALCDKPQRHSDALVNLVSQMISRKVGLRQPAAVQSLSTLTGSSTLLACFRYGVDGAEYWSEHRYVPAANSLYGAVTSNAFI</sequence>
<dbReference type="EMBL" id="JASSVS010000001">
    <property type="protein sequence ID" value="MDL0429531.1"/>
    <property type="molecule type" value="Genomic_DNA"/>
</dbReference>
<proteinExistence type="predicted"/>
<reference evidence="1 2" key="1">
    <citation type="submission" date="2023-06" db="EMBL/GenBank/DDBJ databases">
        <title>Marinobacter azerbaijanicus a moderately halophilic, isolated from Urmia Lake in Azerbaijan region of Iran.</title>
        <authorList>
            <person name="Sanchez-Porro C."/>
            <person name="Aghdam E.M."/>
            <person name="Saheb S.M."/>
            <person name="Tarhriz V."/>
            <person name="Kazemi E."/>
            <person name="Ammozegar M.A."/>
            <person name="Ventosa A."/>
            <person name="Hejazi M.S."/>
        </authorList>
    </citation>
    <scope>NUCLEOTIDE SEQUENCE [LARGE SCALE GENOMIC DNA]</scope>
    <source>
        <strain evidence="1 2">TBZ242</strain>
    </source>
</reference>
<keyword evidence="2" id="KW-1185">Reference proteome</keyword>
<organism evidence="1 2">
    <name type="scientific">Marinobacter azerbaijanicus</name>
    <dbReference type="NCBI Taxonomy" id="3050455"/>
    <lineage>
        <taxon>Bacteria</taxon>
        <taxon>Pseudomonadati</taxon>
        <taxon>Pseudomonadota</taxon>
        <taxon>Gammaproteobacteria</taxon>
        <taxon>Pseudomonadales</taxon>
        <taxon>Marinobacteraceae</taxon>
        <taxon>Marinobacter</taxon>
    </lineage>
</organism>
<evidence type="ECO:0000313" key="2">
    <source>
        <dbReference type="Proteomes" id="UP001227964"/>
    </source>
</evidence>
<accession>A0ABT7I633</accession>
<comment type="caution">
    <text evidence="1">The sequence shown here is derived from an EMBL/GenBank/DDBJ whole genome shotgun (WGS) entry which is preliminary data.</text>
</comment>
<protein>
    <submittedName>
        <fullName evidence="1">Uncharacterized protein</fullName>
    </submittedName>
</protein>
<name>A0ABT7I633_9GAMM</name>
<dbReference type="Proteomes" id="UP001227964">
    <property type="component" value="Unassembled WGS sequence"/>
</dbReference>
<gene>
    <name evidence="1" type="ORF">QPM17_00195</name>
</gene>